<evidence type="ECO:0000313" key="2">
    <source>
        <dbReference type="Proteomes" id="UP000053617"/>
    </source>
</evidence>
<organism evidence="1 2">
    <name type="scientific">Rhinocladiella mackenziei CBS 650.93</name>
    <dbReference type="NCBI Taxonomy" id="1442369"/>
    <lineage>
        <taxon>Eukaryota</taxon>
        <taxon>Fungi</taxon>
        <taxon>Dikarya</taxon>
        <taxon>Ascomycota</taxon>
        <taxon>Pezizomycotina</taxon>
        <taxon>Eurotiomycetes</taxon>
        <taxon>Chaetothyriomycetidae</taxon>
        <taxon>Chaetothyriales</taxon>
        <taxon>Herpotrichiellaceae</taxon>
        <taxon>Rhinocladiella</taxon>
    </lineage>
</organism>
<sequence length="295" mass="34205">MTSTHPAQRRLGLLDLPPEVRHKIYRYLFCHKPLPITLGSGDRIPQINETWLDVDETEPTFYTEIFRVNKAISCDALQFAYSANSFRLFTDLHSFCRLGATALASIRTLAIFNNCWKPGGHISVIWDTFNQRCPSLEYLIVQPSSHILLQAIPHLKDFFASIPQNEPRPRLVLDIHVWDRHFSFDIPDREHKKALEELHGTWGAAGWRGFADPEEIVMRMPRHVKQIDFVLEMGPGAVQALNEFLHESPNVFFVETDEQLSYSGHQREGRRAHHCYYWEERAVWNDFGPISLAEK</sequence>
<evidence type="ECO:0008006" key="3">
    <source>
        <dbReference type="Google" id="ProtNLM"/>
    </source>
</evidence>
<dbReference type="EMBL" id="KN847475">
    <property type="protein sequence ID" value="KIX10331.1"/>
    <property type="molecule type" value="Genomic_DNA"/>
</dbReference>
<dbReference type="Proteomes" id="UP000053617">
    <property type="component" value="Unassembled WGS sequence"/>
</dbReference>
<gene>
    <name evidence="1" type="ORF">Z518_01413</name>
</gene>
<accession>A0A0D2J3N0</accession>
<dbReference type="AlphaFoldDB" id="A0A0D2J3N0"/>
<evidence type="ECO:0000313" key="1">
    <source>
        <dbReference type="EMBL" id="KIX10331.1"/>
    </source>
</evidence>
<dbReference type="InterPro" id="IPR038883">
    <property type="entry name" value="AN11006-like"/>
</dbReference>
<dbReference type="RefSeq" id="XP_013277467.1">
    <property type="nucleotide sequence ID" value="XM_013422013.1"/>
</dbReference>
<dbReference type="PANTHER" id="PTHR42085:SF4">
    <property type="entry name" value="F-BOX DOMAIN-CONTAINING PROTEIN"/>
    <property type="match status" value="1"/>
</dbReference>
<dbReference type="PANTHER" id="PTHR42085">
    <property type="entry name" value="F-BOX DOMAIN-CONTAINING PROTEIN"/>
    <property type="match status" value="1"/>
</dbReference>
<dbReference type="HOGENOM" id="CLU_987058_0_0_1"/>
<dbReference type="GeneID" id="25289484"/>
<name>A0A0D2J3N0_9EURO</name>
<protein>
    <recommendedName>
        <fullName evidence="3">F-box domain-containing protein</fullName>
    </recommendedName>
</protein>
<dbReference type="OrthoDB" id="62952at2759"/>
<keyword evidence="2" id="KW-1185">Reference proteome</keyword>
<proteinExistence type="predicted"/>
<dbReference type="VEuPathDB" id="FungiDB:Z518_01413"/>
<reference evidence="1 2" key="1">
    <citation type="submission" date="2015-01" db="EMBL/GenBank/DDBJ databases">
        <title>The Genome Sequence of Rhinocladiella mackenzie CBS 650.93.</title>
        <authorList>
            <consortium name="The Broad Institute Genomics Platform"/>
            <person name="Cuomo C."/>
            <person name="de Hoog S."/>
            <person name="Gorbushina A."/>
            <person name="Stielow B."/>
            <person name="Teixiera M."/>
            <person name="Abouelleil A."/>
            <person name="Chapman S.B."/>
            <person name="Priest M."/>
            <person name="Young S.K."/>
            <person name="Wortman J."/>
            <person name="Nusbaum C."/>
            <person name="Birren B."/>
        </authorList>
    </citation>
    <scope>NUCLEOTIDE SEQUENCE [LARGE SCALE GENOMIC DNA]</scope>
    <source>
        <strain evidence="1 2">CBS 650.93</strain>
    </source>
</reference>